<evidence type="ECO:0000313" key="1">
    <source>
        <dbReference type="EMBL" id="UTU53468.1"/>
    </source>
</evidence>
<gene>
    <name evidence="1" type="ORF">LRP29_08765</name>
</gene>
<sequence>MVKSKVDFHTKHESGFVPTQGCKLPFDTDLLEGEAKAREKLLGKQNAFLSKTRRSAKDVDHLIEEMVAFEKVRSGHYWRDCRADLIARNVRSAVGKTGSLLDLGRLSQRPATSTVMIPRLDIPDLGPVPFGPVERGELQRIDLNTVDRGTYFDKWFNYNGRWTLTQLYDHAVTDPVPLSMDFVSANNLDPYDSDGLRATSETGIWFTYVPDMDGYVTVFWLSDRVTYRLFRQYYPRDADGWANGWLSVEGVVGIWTNNSFAGRDYVEISSSNGNAHDTLQASGVLFIHNSTYPVQAGKPVHVLIGTRSKVFSVCDGTGINLGAGVVARIDHPISIFTRAELEPYSPFY</sequence>
<evidence type="ECO:0000313" key="2">
    <source>
        <dbReference type="Proteomes" id="UP001060070"/>
    </source>
</evidence>
<proteinExistence type="predicted"/>
<reference evidence="1 2" key="1">
    <citation type="journal article" date="2022" name="Microbiol. Resour. Announc.">
        <title>Complete Genome Sequence of Mesorhizobium ciceri Strain R30, a Rhizobium Used as a Commercial Inoculant for Chickpea in Argentina.</title>
        <authorList>
            <person name="Foresto E."/>
            <person name="Revale S."/>
            <person name="Primo E."/>
            <person name="Nievas F."/>
            <person name="Carezzano E."/>
            <person name="Puente M."/>
            <person name="Alzari P."/>
            <person name="Mart M."/>
            <person name="Ben-Assaya M."/>
            <person name="Mornico D."/>
            <person name="Santoro M."/>
            <person name="Mart F."/>
            <person name="Giordano W."/>
            <person name="Bogino P."/>
        </authorList>
    </citation>
    <scope>NUCLEOTIDE SEQUENCE [LARGE SCALE GENOMIC DNA]</scope>
    <source>
        <strain evidence="1 2">R30</strain>
    </source>
</reference>
<dbReference type="EMBL" id="CP088147">
    <property type="protein sequence ID" value="UTU53468.1"/>
    <property type="molecule type" value="Genomic_DNA"/>
</dbReference>
<protein>
    <submittedName>
        <fullName evidence="1">Uncharacterized protein</fullName>
    </submittedName>
</protein>
<organism evidence="1 2">
    <name type="scientific">Mesorhizobium ciceri</name>
    <dbReference type="NCBI Taxonomy" id="39645"/>
    <lineage>
        <taxon>Bacteria</taxon>
        <taxon>Pseudomonadati</taxon>
        <taxon>Pseudomonadota</taxon>
        <taxon>Alphaproteobacteria</taxon>
        <taxon>Hyphomicrobiales</taxon>
        <taxon>Phyllobacteriaceae</taxon>
        <taxon>Mesorhizobium</taxon>
    </lineage>
</organism>
<dbReference type="RefSeq" id="WP_024502989.1">
    <property type="nucleotide sequence ID" value="NZ_CP088147.1"/>
</dbReference>
<accession>A0AB38TFY0</accession>
<name>A0AB38TFY0_9HYPH</name>
<keyword evidence="2" id="KW-1185">Reference proteome</keyword>
<dbReference type="AlphaFoldDB" id="A0AB38TFY0"/>
<dbReference type="Proteomes" id="UP001060070">
    <property type="component" value="Chromosome"/>
</dbReference>